<evidence type="ECO:0000313" key="2">
    <source>
        <dbReference type="Proteomes" id="UP000076962"/>
    </source>
</evidence>
<accession>A0A176RWL7</accession>
<proteinExistence type="predicted"/>
<dbReference type="EMBL" id="LUTY01002556">
    <property type="protein sequence ID" value="OAD20088.1"/>
    <property type="molecule type" value="Genomic_DNA"/>
</dbReference>
<protein>
    <submittedName>
        <fullName evidence="1">Uncharacterized protein</fullName>
    </submittedName>
</protein>
<keyword evidence="2" id="KW-1185">Reference proteome</keyword>
<reference evidence="1 2" key="1">
    <citation type="submission" date="2016-05" db="EMBL/GenBank/DDBJ databases">
        <title>Single-cell genome of chain-forming Candidatus Thiomargarita nelsonii and comparison to other large sulfur-oxidizing bacteria.</title>
        <authorList>
            <person name="Winkel M."/>
            <person name="Salman V."/>
            <person name="Woyke T."/>
            <person name="Schulz-Vogt H."/>
            <person name="Richter M."/>
            <person name="Flood B."/>
            <person name="Bailey J."/>
            <person name="Amann R."/>
            <person name="Mussmann M."/>
        </authorList>
    </citation>
    <scope>NUCLEOTIDE SEQUENCE [LARGE SCALE GENOMIC DNA]</scope>
    <source>
        <strain evidence="1 2">THI036</strain>
    </source>
</reference>
<dbReference type="Proteomes" id="UP000076962">
    <property type="component" value="Unassembled WGS sequence"/>
</dbReference>
<organism evidence="1 2">
    <name type="scientific">Candidatus Thiomargarita nelsonii</name>
    <dbReference type="NCBI Taxonomy" id="1003181"/>
    <lineage>
        <taxon>Bacteria</taxon>
        <taxon>Pseudomonadati</taxon>
        <taxon>Pseudomonadota</taxon>
        <taxon>Gammaproteobacteria</taxon>
        <taxon>Thiotrichales</taxon>
        <taxon>Thiotrichaceae</taxon>
        <taxon>Thiomargarita</taxon>
    </lineage>
</organism>
<sequence>MSLSVSSPLDWQTIRIAVMCKKALQFIFKYVTKIRYNLYGYKPTTMLRYLEYLCDVQLYIDHISRSKTFFINMEYQYWD</sequence>
<evidence type="ECO:0000313" key="1">
    <source>
        <dbReference type="EMBL" id="OAD20088.1"/>
    </source>
</evidence>
<comment type="caution">
    <text evidence="1">The sequence shown here is derived from an EMBL/GenBank/DDBJ whole genome shotgun (WGS) entry which is preliminary data.</text>
</comment>
<gene>
    <name evidence="1" type="ORF">THIOM_004233</name>
</gene>
<name>A0A176RWL7_9GAMM</name>
<dbReference type="AlphaFoldDB" id="A0A176RWL7"/>